<dbReference type="EMBL" id="JASBWV010000001">
    <property type="protein sequence ID" value="KAJ9128272.1"/>
    <property type="molecule type" value="Genomic_DNA"/>
</dbReference>
<accession>A0ACC2XWC0</accession>
<protein>
    <submittedName>
        <fullName evidence="1">Uncharacterized protein</fullName>
    </submittedName>
</protein>
<evidence type="ECO:0000313" key="2">
    <source>
        <dbReference type="Proteomes" id="UP001234202"/>
    </source>
</evidence>
<reference evidence="1" key="1">
    <citation type="submission" date="2023-04" db="EMBL/GenBank/DDBJ databases">
        <title>Draft Genome sequencing of Naganishia species isolated from polar environments using Oxford Nanopore Technology.</title>
        <authorList>
            <person name="Leo P."/>
            <person name="Venkateswaran K."/>
        </authorList>
    </citation>
    <scope>NUCLEOTIDE SEQUENCE</scope>
    <source>
        <strain evidence="1">DBVPG 5303</strain>
    </source>
</reference>
<comment type="caution">
    <text evidence="1">The sequence shown here is derived from an EMBL/GenBank/DDBJ whole genome shotgun (WGS) entry which is preliminary data.</text>
</comment>
<keyword evidence="2" id="KW-1185">Reference proteome</keyword>
<evidence type="ECO:0000313" key="1">
    <source>
        <dbReference type="EMBL" id="KAJ9128272.1"/>
    </source>
</evidence>
<proteinExistence type="predicted"/>
<sequence length="316" mass="34655">MVVTTSSTRTPRKPRLTVSHPGGGHGKPHHPYHAARWWSLPGFGILLAFVVAICLWLDGIGVSGWVRLRMLGMGGNKPRFYHFQPTKLAEIVTASLEHQKLQNSTSDTYALVEDVITRIADAYPDTRVRTDFRDRDEWMWNNAGGAMGSMFIIHASVTEYLIIFGSAVGTEGHSGRHTADDYFHILKGEQRAYEAGALEPEGARFRSCICVGRSTPLARSITWSVEKSSSTDSRMNAGHWNTPSVRSLTLGSPVTAVLVLNAPPAASSPPRTGWIPPMLPFGLADTVFSTLDFGSFYTTARITGREMVANLLRGKV</sequence>
<name>A0ACC2XWC0_9TREE</name>
<dbReference type="Proteomes" id="UP001234202">
    <property type="component" value="Unassembled WGS sequence"/>
</dbReference>
<organism evidence="1 2">
    <name type="scientific">Naganishia onofrii</name>
    <dbReference type="NCBI Taxonomy" id="1851511"/>
    <lineage>
        <taxon>Eukaryota</taxon>
        <taxon>Fungi</taxon>
        <taxon>Dikarya</taxon>
        <taxon>Basidiomycota</taxon>
        <taxon>Agaricomycotina</taxon>
        <taxon>Tremellomycetes</taxon>
        <taxon>Filobasidiales</taxon>
        <taxon>Filobasidiaceae</taxon>
        <taxon>Naganishia</taxon>
    </lineage>
</organism>
<gene>
    <name evidence="1" type="ORF">QFC24_000565</name>
</gene>